<dbReference type="RefSeq" id="WP_311881855.1">
    <property type="nucleotide sequence ID" value="NZ_CP119391.1"/>
</dbReference>
<reference evidence="1 2" key="1">
    <citation type="submission" date="2023-03" db="EMBL/GenBank/DDBJ databases">
        <title>Halomonas sp. nov., isolated from Korean tranditional fermented seafood 'Jeotgal'.</title>
        <authorList>
            <person name="Kim B."/>
            <person name="Shin N.-R."/>
        </authorList>
    </citation>
    <scope>NUCLEOTIDE SEQUENCE [LARGE SCALE GENOMIC DNA]</scope>
    <source>
        <strain evidence="1 2">SG2L-4</strain>
    </source>
</reference>
<evidence type="ECO:0000313" key="2">
    <source>
        <dbReference type="Proteomes" id="UP001301869"/>
    </source>
</evidence>
<keyword evidence="2" id="KW-1185">Reference proteome</keyword>
<dbReference type="NCBIfam" id="TIGR03011">
    <property type="entry name" value="sulf_tusB_dsrH"/>
    <property type="match status" value="1"/>
</dbReference>
<evidence type="ECO:0000313" key="1">
    <source>
        <dbReference type="EMBL" id="WNK18867.1"/>
    </source>
</evidence>
<organism evidence="1 2">
    <name type="scientific">Halomonas piscis</name>
    <dbReference type="NCBI Taxonomy" id="3031727"/>
    <lineage>
        <taxon>Bacteria</taxon>
        <taxon>Pseudomonadati</taxon>
        <taxon>Pseudomonadota</taxon>
        <taxon>Gammaproteobacteria</taxon>
        <taxon>Oceanospirillales</taxon>
        <taxon>Halomonadaceae</taxon>
        <taxon>Halomonas</taxon>
    </lineage>
</organism>
<dbReference type="InterPro" id="IPR027396">
    <property type="entry name" value="DsrEFH-like"/>
</dbReference>
<sequence length="97" mass="10272">MILHILNCPPDAGQASAQALAAMAAEDALLLIEDGVYAVLDADWEGLGLGAGRLYALEDDLAARGLGSQAHKRDIDTVSMEGFVSLTARARQVVSWY</sequence>
<dbReference type="InterPro" id="IPR007215">
    <property type="entry name" value="Sulphur_relay_TusB/DsrH"/>
</dbReference>
<dbReference type="PANTHER" id="PTHR37526:SF1">
    <property type="entry name" value="PROTEIN TUSB"/>
    <property type="match status" value="1"/>
</dbReference>
<dbReference type="EMBL" id="CP119391">
    <property type="protein sequence ID" value="WNK18867.1"/>
    <property type="molecule type" value="Genomic_DNA"/>
</dbReference>
<protein>
    <submittedName>
        <fullName evidence="1">Sulfurtransferase complex subunit TusB</fullName>
    </submittedName>
</protein>
<dbReference type="Pfam" id="PF04077">
    <property type="entry name" value="DsrH"/>
    <property type="match status" value="1"/>
</dbReference>
<gene>
    <name evidence="1" type="primary">tusB</name>
    <name evidence="1" type="ORF">P1P91_08145</name>
</gene>
<name>A0ABY9YW96_9GAMM</name>
<proteinExistence type="predicted"/>
<dbReference type="Gene3D" id="3.40.1260.10">
    <property type="entry name" value="DsrEFH-like"/>
    <property type="match status" value="1"/>
</dbReference>
<accession>A0ABY9YW96</accession>
<dbReference type="SUPFAM" id="SSF75169">
    <property type="entry name" value="DsrEFH-like"/>
    <property type="match status" value="1"/>
</dbReference>
<dbReference type="Proteomes" id="UP001301869">
    <property type="component" value="Chromosome"/>
</dbReference>
<dbReference type="PANTHER" id="PTHR37526">
    <property type="entry name" value="PROTEIN TUSB"/>
    <property type="match status" value="1"/>
</dbReference>